<protein>
    <submittedName>
        <fullName evidence="1">Uncharacterized protein</fullName>
    </submittedName>
</protein>
<proteinExistence type="predicted"/>
<evidence type="ECO:0000313" key="1">
    <source>
        <dbReference type="EMBL" id="ACT11428.1"/>
    </source>
</evidence>
<evidence type="ECO:0000313" key="2">
    <source>
        <dbReference type="Proteomes" id="UP000002736"/>
    </source>
</evidence>
<dbReference type="AlphaFoldDB" id="C6DJL5"/>
<dbReference type="EMBL" id="CP001657">
    <property type="protein sequence ID" value="ACT11428.1"/>
    <property type="molecule type" value="Genomic_DNA"/>
</dbReference>
<sequence>MGSSLFRINALAGVTFGEYKDYKTEFHFFYQRGFYDYWQCPPP</sequence>
<dbReference type="STRING" id="561230.PC1_0369"/>
<dbReference type="HOGENOM" id="CLU_3237279_0_0_6"/>
<dbReference type="KEGG" id="pct:PC1_0369"/>
<organism evidence="1 2">
    <name type="scientific">Pectobacterium carotovorum subsp. carotovorum (strain PC1)</name>
    <dbReference type="NCBI Taxonomy" id="561230"/>
    <lineage>
        <taxon>Bacteria</taxon>
        <taxon>Pseudomonadati</taxon>
        <taxon>Pseudomonadota</taxon>
        <taxon>Gammaproteobacteria</taxon>
        <taxon>Enterobacterales</taxon>
        <taxon>Pectobacteriaceae</taxon>
        <taxon>Pectobacterium</taxon>
    </lineage>
</organism>
<gene>
    <name evidence="1" type="ordered locus">PC1_0369</name>
</gene>
<accession>C6DJL5</accession>
<dbReference type="Proteomes" id="UP000002736">
    <property type="component" value="Chromosome"/>
</dbReference>
<reference evidence="1 2" key="1">
    <citation type="submission" date="2009-07" db="EMBL/GenBank/DDBJ databases">
        <title>Complete sequence of Pectobacterium carotovorum subsp. carotovorum PC1.</title>
        <authorList>
            <consortium name="US DOE Joint Genome Institute"/>
            <person name="Lucas S."/>
            <person name="Copeland A."/>
            <person name="Lapidus A."/>
            <person name="Glavina del Rio T."/>
            <person name="Tice H."/>
            <person name="Bruce D."/>
            <person name="Goodwin L."/>
            <person name="Pitluck S."/>
            <person name="Munk A.C."/>
            <person name="Brettin T."/>
            <person name="Detter J.C."/>
            <person name="Han C."/>
            <person name="Tapia R."/>
            <person name="Larimer F."/>
            <person name="Land M."/>
            <person name="Hauser L."/>
            <person name="Kyrpides N."/>
            <person name="Mikhailova N."/>
            <person name="Balakrishnan V."/>
            <person name="Glasner J."/>
            <person name="Perna N.T."/>
        </authorList>
    </citation>
    <scope>NUCLEOTIDE SEQUENCE [LARGE SCALE GENOMIC DNA]</scope>
    <source>
        <strain evidence="1 2">PC1</strain>
    </source>
</reference>
<name>C6DJL5_PECCP</name>